<dbReference type="AlphaFoldDB" id="A0A1F6C7J5"/>
<organism evidence="1 2">
    <name type="scientific">Handelsmanbacteria sp. (strain RIFCSPLOWO2_12_FULL_64_10)</name>
    <dbReference type="NCBI Taxonomy" id="1817868"/>
    <lineage>
        <taxon>Bacteria</taxon>
        <taxon>Candidatus Handelsmaniibacteriota</taxon>
    </lineage>
</organism>
<dbReference type="Proteomes" id="UP000178606">
    <property type="component" value="Unassembled WGS sequence"/>
</dbReference>
<protein>
    <submittedName>
        <fullName evidence="1">Uncharacterized protein</fullName>
    </submittedName>
</protein>
<evidence type="ECO:0000313" key="2">
    <source>
        <dbReference type="Proteomes" id="UP000178606"/>
    </source>
</evidence>
<name>A0A1F6C7J5_HANXR</name>
<accession>A0A1F6C7J5</accession>
<reference evidence="1 2" key="1">
    <citation type="journal article" date="2016" name="Nat. Commun.">
        <title>Thousands of microbial genomes shed light on interconnected biogeochemical processes in an aquifer system.</title>
        <authorList>
            <person name="Anantharaman K."/>
            <person name="Brown C.T."/>
            <person name="Hug L.A."/>
            <person name="Sharon I."/>
            <person name="Castelle C.J."/>
            <person name="Probst A.J."/>
            <person name="Thomas B.C."/>
            <person name="Singh A."/>
            <person name="Wilkins M.J."/>
            <person name="Karaoz U."/>
            <person name="Brodie E.L."/>
            <person name="Williams K.H."/>
            <person name="Hubbard S.S."/>
            <person name="Banfield J.F."/>
        </authorList>
    </citation>
    <scope>NUCLEOTIDE SEQUENCE [LARGE SCALE GENOMIC DNA]</scope>
    <source>
        <strain evidence="2">RIFCSPLOWO2_12_FULL_64_10</strain>
    </source>
</reference>
<sequence length="802" mass="89166">MIRLEDTTDLTPPALPPENDLSRRYLRMIEKWVPVGVEHFAAWPNRPNCGHFFGGCHWYGNETNGPAKAFALASLSPDYDSKATGVSREQLREIAIQGIRYLCFTHDTGPEDCVRPAVGLGRPENCNTKWGERGKGFFRESQCGHGIAAMSLTCLLLRDHLDEETWMMMARVNEDYAGRFGDMPPKSGVYWDTQMEENAWTSHGLASCFLFLSRHERAAAWEATARRWMFSTCATPQDAYDLGALDGSTARALTARTYTTLPDYWAENHGMVHPSYTSSGVRSLMSVGCMLKLWGRDLPPELFWNRRRVYENLKALTDGAGYAQAMQGMDWHYLPTVGSETAHAIASVFFKDPDAAALQRRALRNAELRQDGNAGWMYDREFARKAHDQQDPMIMRETTIASVAALYLFHRLMGPGAKPAPEKTLEKRLLGVRHFPHAGFVHHRHGKGQTSFAWRNSVMALPLTREGIYTLAPCTDTCLGRPKVKDKPDSHRLQSIRVAEYDDGFAAALVMDRCQETLRQQVLFASLPDGRVLSFERFVALEAVTVEALDQGFLRVTNEHFPLLGDNCRGARMLHRPDGSTEYRGWLGDSESDDIIDTLAHPAWLNIDDRLGIRFSGAGRTVYHNRHYIRPYRAIADDLTLSRQEGEQAVKSGQEVGRLSALICPEQKHRATASSTLLIPKGAGDAVCLVTDGFLSAANFGESRRACAFELPRPEEIPVYPGATVEAKKNKLRITVVLEGRSAVLLQAKQTLGVKGDARVEATLDGAAFLTNPGKGRLSVKIASGRGKGGTRQVGAGQTRRL</sequence>
<gene>
    <name evidence="1" type="ORF">A3F84_11835</name>
</gene>
<comment type="caution">
    <text evidence="1">The sequence shown here is derived from an EMBL/GenBank/DDBJ whole genome shotgun (WGS) entry which is preliminary data.</text>
</comment>
<dbReference type="EMBL" id="MFKF01000386">
    <property type="protein sequence ID" value="OGG45110.1"/>
    <property type="molecule type" value="Genomic_DNA"/>
</dbReference>
<proteinExistence type="predicted"/>
<evidence type="ECO:0000313" key="1">
    <source>
        <dbReference type="EMBL" id="OGG45110.1"/>
    </source>
</evidence>